<reference evidence="3" key="1">
    <citation type="journal article" date="2019" name="Microbiology">
        <title>Complete Genome Sequence of an Uncultured Bacterium of the Candidate Phylum Bipolaricaulota.</title>
        <authorList>
            <person name="Kadnikov V.V."/>
            <person name="Mardanov A.V."/>
            <person name="Beletsky A.V."/>
            <person name="Frank Y.A."/>
            <person name="Karnachuk O.V."/>
            <person name="Ravin N.V."/>
        </authorList>
    </citation>
    <scope>NUCLEOTIDE SEQUENCE [LARGE SCALE GENOMIC DNA]</scope>
</reference>
<proteinExistence type="predicted"/>
<dbReference type="RefSeq" id="WP_156203687.1">
    <property type="nucleotide sequence ID" value="NZ_CP046457.1"/>
</dbReference>
<protein>
    <submittedName>
        <fullName evidence="2">Fe-S oxidoreductase, related to NifB/MoaA family with PDZ N-terminal domain</fullName>
    </submittedName>
</protein>
<organism evidence="2 3">
    <name type="scientific">Candidatus Syntrophocurvum alkaliphilum</name>
    <dbReference type="NCBI Taxonomy" id="2293317"/>
    <lineage>
        <taxon>Bacteria</taxon>
        <taxon>Bacillati</taxon>
        <taxon>Bacillota</taxon>
        <taxon>Clostridia</taxon>
        <taxon>Eubacteriales</taxon>
        <taxon>Syntrophomonadaceae</taxon>
        <taxon>Candidatus Syntrophocurvum</taxon>
    </lineage>
</organism>
<name>A0A6I6DAW5_9FIRM</name>
<dbReference type="Pfam" id="PF19238">
    <property type="entry name" value="Radical_SAM_2"/>
    <property type="match status" value="1"/>
</dbReference>
<dbReference type="Proteomes" id="UP000426444">
    <property type="component" value="Chromosome"/>
</dbReference>
<dbReference type="Gene3D" id="3.20.20.70">
    <property type="entry name" value="Aldolase class I"/>
    <property type="match status" value="1"/>
</dbReference>
<dbReference type="InterPro" id="IPR013785">
    <property type="entry name" value="Aldolase_TIM"/>
</dbReference>
<dbReference type="AlphaFoldDB" id="A0A6I6DAW5"/>
<dbReference type="InterPro" id="IPR036034">
    <property type="entry name" value="PDZ_sf"/>
</dbReference>
<dbReference type="InterPro" id="IPR001478">
    <property type="entry name" value="PDZ"/>
</dbReference>
<dbReference type="InterPro" id="IPR045375">
    <property type="entry name" value="Put_radical_SAM-like_N"/>
</dbReference>
<evidence type="ECO:0000259" key="1">
    <source>
        <dbReference type="PROSITE" id="PS50106"/>
    </source>
</evidence>
<dbReference type="InterPro" id="IPR041489">
    <property type="entry name" value="PDZ_6"/>
</dbReference>
<sequence length="432" mass="49050">MAAVIKDIIENSIAEEVDIKPGDILLSINGFTITDIIEYQFYTSEELLDIEIKKSNNEIWAIEIEKDYDEDLGLIFEGVIFDTIKSCKNKCAFCFIDQLPPLMRETLYIKDDDYRYSFLYGNFITLTNLDENDWEKIINLRLSPLYISVHSTNGEIREKLMNNKNAKKIKSDLERLKDANIQVHTQIVLCPGINDGEELIQTIDDLINLYPSVLSIGIVPVGLTGYRENLESLRPVSPKLANELIPLIEDYQKKNRKKYGSGLVYLADEFYIKADIDFPEAEYYDDFSQIENGIGLARILLDEFEELKKELPDTIAFKESSYIVTGESAQKVLEPLVFYLNQIDNIDVKLIPVKNNYFKGDVTVTGLLTGNDIIKAINGNHKGKRIILPDVVLKEGQILLDDTSLEDIEEKTGADIKIVDGSARDLIRAVLA</sequence>
<accession>A0A6I6DAW5</accession>
<dbReference type="EMBL" id="CP046457">
    <property type="protein sequence ID" value="QGT99835.1"/>
    <property type="molecule type" value="Genomic_DNA"/>
</dbReference>
<evidence type="ECO:0000313" key="3">
    <source>
        <dbReference type="Proteomes" id="UP000426444"/>
    </source>
</evidence>
<dbReference type="Pfam" id="PF04459">
    <property type="entry name" value="DUF512"/>
    <property type="match status" value="1"/>
</dbReference>
<dbReference type="Pfam" id="PF17820">
    <property type="entry name" value="PDZ_6"/>
    <property type="match status" value="1"/>
</dbReference>
<keyword evidence="3" id="KW-1185">Reference proteome</keyword>
<gene>
    <name evidence="2" type="ORF">SYNTR_1242</name>
</gene>
<dbReference type="KEGG" id="salq:SYNTR_1242"/>
<dbReference type="InterPro" id="IPR007549">
    <property type="entry name" value="DUF512"/>
</dbReference>
<dbReference type="PROSITE" id="PS50106">
    <property type="entry name" value="PDZ"/>
    <property type="match status" value="1"/>
</dbReference>
<evidence type="ECO:0000313" key="2">
    <source>
        <dbReference type="EMBL" id="QGT99835.1"/>
    </source>
</evidence>
<feature type="domain" description="PDZ" evidence="1">
    <location>
        <begin position="1"/>
        <end position="36"/>
    </location>
</feature>
<dbReference type="Gene3D" id="2.30.42.10">
    <property type="match status" value="1"/>
</dbReference>
<dbReference type="SUPFAM" id="SSF102114">
    <property type="entry name" value="Radical SAM enzymes"/>
    <property type="match status" value="1"/>
</dbReference>
<dbReference type="InterPro" id="IPR058240">
    <property type="entry name" value="rSAM_sf"/>
</dbReference>
<dbReference type="SUPFAM" id="SSF50156">
    <property type="entry name" value="PDZ domain-like"/>
    <property type="match status" value="1"/>
</dbReference>
<dbReference type="OrthoDB" id="9774724at2"/>